<comment type="similarity">
    <text evidence="1">Belongs to the type-I restriction system S methylase family.</text>
</comment>
<dbReference type="GO" id="GO:0016787">
    <property type="term" value="F:hydrolase activity"/>
    <property type="evidence" value="ECO:0007669"/>
    <property type="project" value="UniProtKB-KW"/>
</dbReference>
<sequence length="415" mass="46489">MAKNKMNIPQIRFKGFEGEWGKKPFSKIYSYVRNGFVGTATPHYVEQGVPYIQGRNIKCGKLLDNGYVNISEEFHKSKPNSKVLVNDLLIVQSGHVGDTAVVCSKFEGANCHAILVATPANQLECNSYFYNSYFLSDSGKAKIQIITTGNTVKHILSSDLKTLIVPKPTYHEQTQIGDFFQKIDQVIELQQKALDTARAYKQSMLQKMFPQKGEKVPRVRFAGFSGDWNELKLAKLVSFSKGKGYSKSSLVNEGNPIILYGSLYTDYRSNIDNVTTFAIPLENSIYSEGNEIILPSSGESDVDIARASAVTQKGVLLGGDLNVLKPKKDFNNIFMALNLTYSSVNSSLVKRAQGQVVVHLYNSDIQNLKVSLPMLEEQTKISDFFQKLDQQIEQQAQKLATYQQLKKAMLQRMFV</sequence>
<keyword evidence="6" id="KW-0255">Endonuclease</keyword>
<keyword evidence="6" id="KW-0378">Hydrolase</keyword>
<dbReference type="PANTHER" id="PTHR30408:SF12">
    <property type="entry name" value="TYPE I RESTRICTION ENZYME MJAVIII SPECIFICITY SUBUNIT"/>
    <property type="match status" value="1"/>
</dbReference>
<gene>
    <name evidence="6" type="ORF">H9889_05480</name>
</gene>
<keyword evidence="3" id="KW-0238">DNA-binding</keyword>
<feature type="domain" description="Type I restriction modification DNA specificity" evidence="5">
    <location>
        <begin position="227"/>
        <end position="396"/>
    </location>
</feature>
<dbReference type="GO" id="GO:0009307">
    <property type="term" value="P:DNA restriction-modification system"/>
    <property type="evidence" value="ECO:0007669"/>
    <property type="project" value="UniProtKB-KW"/>
</dbReference>
<dbReference type="Pfam" id="PF01420">
    <property type="entry name" value="Methylase_S"/>
    <property type="match status" value="2"/>
</dbReference>
<feature type="coiled-coil region" evidence="4">
    <location>
        <begin position="385"/>
        <end position="412"/>
    </location>
</feature>
<protein>
    <submittedName>
        <fullName evidence="6">Restriction endonuclease subunit S</fullName>
        <ecNumber evidence="6">3.1.21.-</ecNumber>
    </submittedName>
</protein>
<dbReference type="GO" id="GO:0004519">
    <property type="term" value="F:endonuclease activity"/>
    <property type="evidence" value="ECO:0007669"/>
    <property type="project" value="UniProtKB-KW"/>
</dbReference>
<dbReference type="EC" id="3.1.21.-" evidence="6"/>
<feature type="domain" description="Type I restriction modification DNA specificity" evidence="5">
    <location>
        <begin position="49"/>
        <end position="193"/>
    </location>
</feature>
<dbReference type="EMBL" id="DXHP01000121">
    <property type="protein sequence ID" value="HIW06760.1"/>
    <property type="molecule type" value="Genomic_DNA"/>
</dbReference>
<organism evidence="6 7">
    <name type="scientific">Candidatus Ignatzschineria merdigallinarum</name>
    <dbReference type="NCBI Taxonomy" id="2838621"/>
    <lineage>
        <taxon>Bacteria</taxon>
        <taxon>Pseudomonadati</taxon>
        <taxon>Pseudomonadota</taxon>
        <taxon>Gammaproteobacteria</taxon>
        <taxon>Cardiobacteriales</taxon>
        <taxon>Ignatzschineriaceae</taxon>
        <taxon>Ignatzschineria</taxon>
    </lineage>
</organism>
<reference evidence="6" key="1">
    <citation type="journal article" date="2021" name="PeerJ">
        <title>Extensive microbial diversity within the chicken gut microbiome revealed by metagenomics and culture.</title>
        <authorList>
            <person name="Gilroy R."/>
            <person name="Ravi A."/>
            <person name="Getino M."/>
            <person name="Pursley I."/>
            <person name="Horton D.L."/>
            <person name="Alikhan N.F."/>
            <person name="Baker D."/>
            <person name="Gharbi K."/>
            <person name="Hall N."/>
            <person name="Watson M."/>
            <person name="Adriaenssens E.M."/>
            <person name="Foster-Nyarko E."/>
            <person name="Jarju S."/>
            <person name="Secka A."/>
            <person name="Antonio M."/>
            <person name="Oren A."/>
            <person name="Chaudhuri R.R."/>
            <person name="La Ragione R."/>
            <person name="Hildebrand F."/>
            <person name="Pallen M.J."/>
        </authorList>
    </citation>
    <scope>NUCLEOTIDE SEQUENCE</scope>
    <source>
        <strain evidence="6">CHK160-9182</strain>
    </source>
</reference>
<evidence type="ECO:0000256" key="4">
    <source>
        <dbReference type="SAM" id="Coils"/>
    </source>
</evidence>
<comment type="caution">
    <text evidence="6">The sequence shown here is derived from an EMBL/GenBank/DDBJ whole genome shotgun (WGS) entry which is preliminary data.</text>
</comment>
<keyword evidence="4" id="KW-0175">Coiled coil</keyword>
<dbReference type="InterPro" id="IPR044946">
    <property type="entry name" value="Restrct_endonuc_typeI_TRD_sf"/>
</dbReference>
<evidence type="ECO:0000256" key="2">
    <source>
        <dbReference type="ARBA" id="ARBA00022747"/>
    </source>
</evidence>
<name>A0A9D1Q4S8_9GAMM</name>
<dbReference type="GO" id="GO:0003677">
    <property type="term" value="F:DNA binding"/>
    <property type="evidence" value="ECO:0007669"/>
    <property type="project" value="UniProtKB-KW"/>
</dbReference>
<evidence type="ECO:0000313" key="7">
    <source>
        <dbReference type="Proteomes" id="UP000823934"/>
    </source>
</evidence>
<dbReference type="SUPFAM" id="SSF116734">
    <property type="entry name" value="DNA methylase specificity domain"/>
    <property type="match status" value="2"/>
</dbReference>
<evidence type="ECO:0000259" key="5">
    <source>
        <dbReference type="Pfam" id="PF01420"/>
    </source>
</evidence>
<reference evidence="6" key="2">
    <citation type="submission" date="2021-04" db="EMBL/GenBank/DDBJ databases">
        <authorList>
            <person name="Gilroy R."/>
        </authorList>
    </citation>
    <scope>NUCLEOTIDE SEQUENCE</scope>
    <source>
        <strain evidence="6">CHK160-9182</strain>
    </source>
</reference>
<dbReference type="Proteomes" id="UP000823934">
    <property type="component" value="Unassembled WGS sequence"/>
</dbReference>
<dbReference type="AlphaFoldDB" id="A0A9D1Q4S8"/>
<dbReference type="Gene3D" id="3.90.220.20">
    <property type="entry name" value="DNA methylase specificity domains"/>
    <property type="match status" value="2"/>
</dbReference>
<evidence type="ECO:0000313" key="6">
    <source>
        <dbReference type="EMBL" id="HIW06760.1"/>
    </source>
</evidence>
<dbReference type="InterPro" id="IPR052021">
    <property type="entry name" value="Type-I_RS_S_subunit"/>
</dbReference>
<dbReference type="Gene3D" id="1.10.287.1120">
    <property type="entry name" value="Bipartite methylase S protein"/>
    <property type="match status" value="1"/>
</dbReference>
<dbReference type="InterPro" id="IPR000055">
    <property type="entry name" value="Restrct_endonuc_typeI_TRD"/>
</dbReference>
<evidence type="ECO:0000256" key="1">
    <source>
        <dbReference type="ARBA" id="ARBA00010923"/>
    </source>
</evidence>
<dbReference type="PANTHER" id="PTHR30408">
    <property type="entry name" value="TYPE-1 RESTRICTION ENZYME ECOKI SPECIFICITY PROTEIN"/>
    <property type="match status" value="1"/>
</dbReference>
<accession>A0A9D1Q4S8</accession>
<keyword evidence="2" id="KW-0680">Restriction system</keyword>
<proteinExistence type="inferred from homology"/>
<keyword evidence="6" id="KW-0540">Nuclease</keyword>
<evidence type="ECO:0000256" key="3">
    <source>
        <dbReference type="ARBA" id="ARBA00023125"/>
    </source>
</evidence>